<proteinExistence type="predicted"/>
<dbReference type="OrthoDB" id="2223842at2"/>
<evidence type="ECO:0000313" key="2">
    <source>
        <dbReference type="Proteomes" id="UP000461595"/>
    </source>
</evidence>
<accession>A0A7X3G8J8</accession>
<name>A0A7X3G8J8_9STRE</name>
<protein>
    <submittedName>
        <fullName evidence="1">Uncharacterized protein</fullName>
    </submittedName>
</protein>
<organism evidence="1 2">
    <name type="scientific">Streptococcus danieliae</name>
    <dbReference type="NCBI Taxonomy" id="747656"/>
    <lineage>
        <taxon>Bacteria</taxon>
        <taxon>Bacillati</taxon>
        <taxon>Bacillota</taxon>
        <taxon>Bacilli</taxon>
        <taxon>Lactobacillales</taxon>
        <taxon>Streptococcaceae</taxon>
        <taxon>Streptococcus</taxon>
    </lineage>
</organism>
<dbReference type="Proteomes" id="UP000461595">
    <property type="component" value="Unassembled WGS sequence"/>
</dbReference>
<dbReference type="EMBL" id="WSRS01000038">
    <property type="protein sequence ID" value="MVX59032.1"/>
    <property type="molecule type" value="Genomic_DNA"/>
</dbReference>
<reference evidence="1 2" key="1">
    <citation type="submission" date="2019-12" db="EMBL/GenBank/DDBJ databases">
        <title>Microbes associate with the intestines of laboratory mice.</title>
        <authorList>
            <person name="Navarre W."/>
            <person name="Wong E."/>
        </authorList>
    </citation>
    <scope>NUCLEOTIDE SEQUENCE [LARGE SCALE GENOMIC DNA]</scope>
    <source>
        <strain evidence="1 2">NM51_B2-22</strain>
    </source>
</reference>
<dbReference type="AlphaFoldDB" id="A0A7X3G8J8"/>
<dbReference type="RefSeq" id="WP_160332836.1">
    <property type="nucleotide sequence ID" value="NZ_WSRS01000038.1"/>
</dbReference>
<evidence type="ECO:0000313" key="1">
    <source>
        <dbReference type="EMBL" id="MVX59032.1"/>
    </source>
</evidence>
<comment type="caution">
    <text evidence="1">The sequence shown here is derived from an EMBL/GenBank/DDBJ whole genome shotgun (WGS) entry which is preliminary data.</text>
</comment>
<gene>
    <name evidence="1" type="ORF">E5983_05150</name>
</gene>
<sequence>MKYAIFSFAEGDYLFDENNCLLVFESKGLAYQYMKARFRKPEPIQRTKRVIQFTEFYQAPFRIQKVC</sequence>